<dbReference type="AlphaFoldDB" id="E3MRL7"/>
<dbReference type="Pfam" id="PF05912">
    <property type="entry name" value="DUF870"/>
    <property type="match status" value="1"/>
</dbReference>
<keyword evidence="2" id="KW-1185">Reference proteome</keyword>
<organism evidence="2">
    <name type="scientific">Caenorhabditis remanei</name>
    <name type="common">Caenorhabditis vulgaris</name>
    <dbReference type="NCBI Taxonomy" id="31234"/>
    <lineage>
        <taxon>Eukaryota</taxon>
        <taxon>Metazoa</taxon>
        <taxon>Ecdysozoa</taxon>
        <taxon>Nematoda</taxon>
        <taxon>Chromadorea</taxon>
        <taxon>Rhabditida</taxon>
        <taxon>Rhabditina</taxon>
        <taxon>Rhabditomorpha</taxon>
        <taxon>Rhabditoidea</taxon>
        <taxon>Rhabditidae</taxon>
        <taxon>Peloderinae</taxon>
        <taxon>Caenorhabditis</taxon>
    </lineage>
</organism>
<dbReference type="HOGENOM" id="CLU_1311143_0_0_1"/>
<gene>
    <name evidence="1" type="ORF">CRE_14165</name>
</gene>
<reference evidence="1" key="1">
    <citation type="submission" date="2007-07" db="EMBL/GenBank/DDBJ databases">
        <title>PCAP assembly of the Caenorhabditis remanei genome.</title>
        <authorList>
            <consortium name="The Caenorhabditis remanei Sequencing Consortium"/>
            <person name="Wilson R.K."/>
        </authorList>
    </citation>
    <scope>NUCLEOTIDE SEQUENCE [LARGE SCALE GENOMIC DNA]</scope>
    <source>
        <strain evidence="1">PB4641</strain>
    </source>
</reference>
<evidence type="ECO:0000313" key="2">
    <source>
        <dbReference type="Proteomes" id="UP000008281"/>
    </source>
</evidence>
<protein>
    <submittedName>
        <fullName evidence="1">Uncharacterized protein</fullName>
    </submittedName>
</protein>
<accession>E3MRL7</accession>
<dbReference type="InterPro" id="IPR008588">
    <property type="entry name" value="DUF870_CAE_spp"/>
</dbReference>
<proteinExistence type="predicted"/>
<sequence>MPPLWILLLVFSVFSVLGEEEFNEKINMKLDVTCSVRPDWCFNITIFTVKVVKKLPVDIYPKVKTILQKSFCSKTALSSQLFEDVSVVSPFKNGFRANYQLSHTCSSDGKPDCVVLDSPYFITFGKEFKFAPHKIGVLAGRGEFLSMLSITAFISHPNSSRFSHTDSISPRTLSSFTWFSIIFPLTICYSTLLSPIIAPLRALRRSPGVL</sequence>
<name>E3MRL7_CAERE</name>
<dbReference type="Proteomes" id="UP000008281">
    <property type="component" value="Unassembled WGS sequence"/>
</dbReference>
<evidence type="ECO:0000313" key="1">
    <source>
        <dbReference type="EMBL" id="EFP07883.1"/>
    </source>
</evidence>
<dbReference type="OrthoDB" id="5908462at2759"/>
<dbReference type="EMBL" id="DS268469">
    <property type="protein sequence ID" value="EFP07883.1"/>
    <property type="molecule type" value="Genomic_DNA"/>
</dbReference>